<dbReference type="EMBL" id="OV696699">
    <property type="protein sequence ID" value="CAH1244723.1"/>
    <property type="molecule type" value="Genomic_DNA"/>
</dbReference>
<feature type="compositionally biased region" description="Polar residues" evidence="1">
    <location>
        <begin position="147"/>
        <end position="160"/>
    </location>
</feature>
<proteinExistence type="predicted"/>
<organism evidence="2 3">
    <name type="scientific">Branchiostoma lanceolatum</name>
    <name type="common">Common lancelet</name>
    <name type="synonym">Amphioxus lanceolatum</name>
    <dbReference type="NCBI Taxonomy" id="7740"/>
    <lineage>
        <taxon>Eukaryota</taxon>
        <taxon>Metazoa</taxon>
        <taxon>Chordata</taxon>
        <taxon>Cephalochordata</taxon>
        <taxon>Leptocardii</taxon>
        <taxon>Amphioxiformes</taxon>
        <taxon>Branchiostomatidae</taxon>
        <taxon>Branchiostoma</taxon>
    </lineage>
</organism>
<feature type="compositionally biased region" description="Basic and acidic residues" evidence="1">
    <location>
        <begin position="14"/>
        <end position="30"/>
    </location>
</feature>
<feature type="compositionally biased region" description="Basic and acidic residues" evidence="1">
    <location>
        <begin position="321"/>
        <end position="342"/>
    </location>
</feature>
<feature type="region of interest" description="Disordered" evidence="1">
    <location>
        <begin position="1"/>
        <end position="179"/>
    </location>
</feature>
<feature type="region of interest" description="Disordered" evidence="1">
    <location>
        <begin position="728"/>
        <end position="810"/>
    </location>
</feature>
<dbReference type="AlphaFoldDB" id="A0A8J9Z023"/>
<evidence type="ECO:0000313" key="3">
    <source>
        <dbReference type="Proteomes" id="UP000838412"/>
    </source>
</evidence>
<sequence length="842" mass="91891">MIRQNKGSKKIRYVVKDSERQGRDQGRTDGRGLGARAALGSQRYSTATHTTRYGSYGASATQYESPQRTPTPGTVPREIRPTGGRWGATGGVAGASVPSVTGSWRDKQHGGLGRGRSPATGMASGQGLYRTTTGRDVFPTTPGRSGYQPSRRTASPMRSTPDTRRGTPQAGQGDRMDGGFVLVQGEMEEMKRGRYGNFIRSTTPAHRVGTPDIHTPSVYSKSLNTPSFEPREAQKSRSADVPPQTVRHSGITQRGFSTQPAPVATTTTTKYDRPKGAVSAELPLGTTTSKTESVSEGYVVVRKTSDQESQAEDSSNVGVRADVRAKEEDKPAKGEETKDIRAPHKRSWNEAIGTDDNAKEGTLAPQSKEVEDSSKTTDKDDKVGDGAKVNDRPTEREENKDNRDGVGAKVEDEPTKGQEDKDYRVGNGAKVEDKIKPSEREENKHNRDDVFAKDEDKPTEDPSSPHKRSWDEAIGTEDNAKEGTLEKQTEEVITVPDTILSQSKAILVTPPPPQSKVKIRRTSSEEAPIPTDLPSVEKVERQVEPPESPISQDIFKKNQHQVRALETEGEEETCQAISPAPEKPPMPEDDVQVKPKASVVPPIHPPEVKTTTQLSSGTDTQSQHTVSYNKEETILGAKPPFHSKDVEASATLSLGSQPTVSLVEGDDKLVEETVQPFHIKAKATVVPQDPSPSKVKVMRKSSLESQPLPEFQTIDKLECEVKPQEPLIKTDPLLKNQQQVKVQTTDEEEETLETFGPSGQKPERPADAVPSRAKASLVAPPACPDVTASVTPSAGEGQEQGQPPRDNKQICVEDKMWKNNLQMKGLLTLRLYHQPEDPLLRT</sequence>
<feature type="compositionally biased region" description="Polar residues" evidence="1">
    <location>
        <begin position="246"/>
        <end position="260"/>
    </location>
</feature>
<reference evidence="2" key="1">
    <citation type="submission" date="2022-01" db="EMBL/GenBank/DDBJ databases">
        <authorList>
            <person name="Braso-Vives M."/>
        </authorList>
    </citation>
    <scope>NUCLEOTIDE SEQUENCE</scope>
</reference>
<gene>
    <name evidence="2" type="primary">Hypp7368</name>
    <name evidence="2" type="ORF">BLAG_LOCUS7294</name>
</gene>
<feature type="compositionally biased region" description="Basic residues" evidence="1">
    <location>
        <begin position="1"/>
        <end position="13"/>
    </location>
</feature>
<feature type="compositionally biased region" description="Basic and acidic residues" evidence="1">
    <location>
        <begin position="229"/>
        <end position="238"/>
    </location>
</feature>
<feature type="compositionally biased region" description="Basic and acidic residues" evidence="1">
    <location>
        <begin position="368"/>
        <end position="471"/>
    </location>
</feature>
<evidence type="ECO:0000256" key="1">
    <source>
        <dbReference type="SAM" id="MobiDB-lite"/>
    </source>
</evidence>
<feature type="compositionally biased region" description="Basic and acidic residues" evidence="1">
    <location>
        <begin position="535"/>
        <end position="544"/>
    </location>
</feature>
<feature type="compositionally biased region" description="Basic and acidic residues" evidence="1">
    <location>
        <begin position="478"/>
        <end position="490"/>
    </location>
</feature>
<feature type="region of interest" description="Disordered" evidence="1">
    <location>
        <begin position="201"/>
        <end position="553"/>
    </location>
</feature>
<name>A0A8J9Z023_BRALA</name>
<feature type="compositionally biased region" description="Polar residues" evidence="1">
    <location>
        <begin position="42"/>
        <end position="72"/>
    </location>
</feature>
<feature type="compositionally biased region" description="Polar residues" evidence="1">
    <location>
        <begin position="217"/>
        <end position="227"/>
    </location>
</feature>
<feature type="compositionally biased region" description="Gly residues" evidence="1">
    <location>
        <begin position="84"/>
        <end position="93"/>
    </location>
</feature>
<feature type="compositionally biased region" description="Polar residues" evidence="1">
    <location>
        <begin position="609"/>
        <end position="628"/>
    </location>
</feature>
<evidence type="ECO:0000313" key="2">
    <source>
        <dbReference type="EMBL" id="CAH1244723.1"/>
    </source>
</evidence>
<feature type="region of interest" description="Disordered" evidence="1">
    <location>
        <begin position="566"/>
        <end position="630"/>
    </location>
</feature>
<accession>A0A8J9Z023</accession>
<feature type="compositionally biased region" description="Polar residues" evidence="1">
    <location>
        <begin position="285"/>
        <end position="294"/>
    </location>
</feature>
<dbReference type="Proteomes" id="UP000838412">
    <property type="component" value="Chromosome 14"/>
</dbReference>
<feature type="region of interest" description="Disordered" evidence="1">
    <location>
        <begin position="685"/>
        <end position="709"/>
    </location>
</feature>
<dbReference type="OrthoDB" id="10059960at2759"/>
<protein>
    <submittedName>
        <fullName evidence="2">Hypp7368 protein</fullName>
    </submittedName>
</protein>
<keyword evidence="3" id="KW-1185">Reference proteome</keyword>